<feature type="binding site" evidence="11">
    <location>
        <position position="124"/>
    </location>
    <ligand>
        <name>ATP</name>
        <dbReference type="ChEBI" id="CHEBI:30616"/>
    </ligand>
</feature>
<dbReference type="Pfam" id="PF01202">
    <property type="entry name" value="SKI"/>
    <property type="match status" value="1"/>
</dbReference>
<dbReference type="Gene3D" id="3.40.50.300">
    <property type="entry name" value="P-loop containing nucleotide triphosphate hydrolases"/>
    <property type="match status" value="1"/>
</dbReference>
<proteinExistence type="inferred from homology"/>
<comment type="function">
    <text evidence="11">Catalyzes the specific phosphorylation of the 3-hydroxyl group of shikimic acid using ATP as a cosubstrate.</text>
</comment>
<comment type="similarity">
    <text evidence="2 11">Belongs to the shikimate kinase family.</text>
</comment>
<dbReference type="GO" id="GO:0009073">
    <property type="term" value="P:aromatic amino acid family biosynthetic process"/>
    <property type="evidence" value="ECO:0007669"/>
    <property type="project" value="UniProtKB-KW"/>
</dbReference>
<evidence type="ECO:0000256" key="2">
    <source>
        <dbReference type="ARBA" id="ARBA00006997"/>
    </source>
</evidence>
<evidence type="ECO:0000256" key="1">
    <source>
        <dbReference type="ARBA" id="ARBA00004842"/>
    </source>
</evidence>
<evidence type="ECO:0000256" key="10">
    <source>
        <dbReference type="ARBA" id="ARBA00048567"/>
    </source>
</evidence>
<keyword evidence="9 11" id="KW-0057">Aromatic amino acid biosynthesis</keyword>
<dbReference type="CDD" id="cd00464">
    <property type="entry name" value="SK"/>
    <property type="match status" value="1"/>
</dbReference>
<keyword evidence="4 11" id="KW-0028">Amino-acid biosynthesis</keyword>
<evidence type="ECO:0000256" key="6">
    <source>
        <dbReference type="ARBA" id="ARBA00022741"/>
    </source>
</evidence>
<name>A0A370I9N6_9NOCA</name>
<dbReference type="EMBL" id="QQBC01000003">
    <property type="protein sequence ID" value="RDI67439.1"/>
    <property type="molecule type" value="Genomic_DNA"/>
</dbReference>
<protein>
    <recommendedName>
        <fullName evidence="3 11">Shikimate kinase</fullName>
        <shortName evidence="11">SK</shortName>
        <ecNumber evidence="3 11">2.7.1.71</ecNumber>
    </recommendedName>
</protein>
<dbReference type="PANTHER" id="PTHR21087">
    <property type="entry name" value="SHIKIMATE KINASE"/>
    <property type="match status" value="1"/>
</dbReference>
<evidence type="ECO:0000256" key="12">
    <source>
        <dbReference type="SAM" id="MobiDB-lite"/>
    </source>
</evidence>
<feature type="compositionally biased region" description="Gly residues" evidence="12">
    <location>
        <begin position="291"/>
        <end position="300"/>
    </location>
</feature>
<feature type="compositionally biased region" description="Basic and acidic residues" evidence="12">
    <location>
        <begin position="499"/>
        <end position="510"/>
    </location>
</feature>
<organism evidence="13 14">
    <name type="scientific">Nocardia pseudobrasiliensis</name>
    <dbReference type="NCBI Taxonomy" id="45979"/>
    <lineage>
        <taxon>Bacteria</taxon>
        <taxon>Bacillati</taxon>
        <taxon>Actinomycetota</taxon>
        <taxon>Actinomycetes</taxon>
        <taxon>Mycobacteriales</taxon>
        <taxon>Nocardiaceae</taxon>
        <taxon>Nocardia</taxon>
    </lineage>
</organism>
<feature type="compositionally biased region" description="Polar residues" evidence="12">
    <location>
        <begin position="212"/>
        <end position="239"/>
    </location>
</feature>
<comment type="subunit">
    <text evidence="11">Monomer.</text>
</comment>
<evidence type="ECO:0000256" key="8">
    <source>
        <dbReference type="ARBA" id="ARBA00022840"/>
    </source>
</evidence>
<dbReference type="PROSITE" id="PS01128">
    <property type="entry name" value="SHIKIMATE_KINASE"/>
    <property type="match status" value="1"/>
</dbReference>
<feature type="binding site" evidence="11">
    <location>
        <position position="41"/>
    </location>
    <ligand>
        <name>substrate</name>
    </ligand>
</feature>
<dbReference type="AlphaFoldDB" id="A0A370I9N6"/>
<dbReference type="EC" id="2.7.1.71" evidence="3 11"/>
<dbReference type="Proteomes" id="UP000254869">
    <property type="component" value="Unassembled WGS sequence"/>
</dbReference>
<evidence type="ECO:0000256" key="9">
    <source>
        <dbReference type="ARBA" id="ARBA00023141"/>
    </source>
</evidence>
<dbReference type="PANTHER" id="PTHR21087:SF16">
    <property type="entry name" value="SHIKIMATE KINASE 1, CHLOROPLASTIC"/>
    <property type="match status" value="1"/>
</dbReference>
<dbReference type="UniPathway" id="UPA00053">
    <property type="reaction ID" value="UER00088"/>
</dbReference>
<feature type="binding site" evidence="11">
    <location>
        <position position="87"/>
    </location>
    <ligand>
        <name>substrate</name>
    </ligand>
</feature>
<gene>
    <name evidence="11" type="primary">aroK</name>
    <name evidence="13" type="ORF">DFR76_103510</name>
</gene>
<dbReference type="InterPro" id="IPR023000">
    <property type="entry name" value="Shikimate_kinase_CS"/>
</dbReference>
<dbReference type="GO" id="GO:0005524">
    <property type="term" value="F:ATP binding"/>
    <property type="evidence" value="ECO:0007669"/>
    <property type="project" value="UniProtKB-UniRule"/>
</dbReference>
<dbReference type="InterPro" id="IPR000623">
    <property type="entry name" value="Shikimate_kinase/TSH1"/>
</dbReference>
<feature type="binding site" evidence="11">
    <location>
        <begin position="19"/>
        <end position="24"/>
    </location>
    <ligand>
        <name>ATP</name>
        <dbReference type="ChEBI" id="CHEBI:30616"/>
    </ligand>
</feature>
<evidence type="ECO:0000256" key="3">
    <source>
        <dbReference type="ARBA" id="ARBA00012154"/>
    </source>
</evidence>
<comment type="catalytic activity">
    <reaction evidence="10 11">
        <text>shikimate + ATP = 3-phosphoshikimate + ADP + H(+)</text>
        <dbReference type="Rhea" id="RHEA:13121"/>
        <dbReference type="ChEBI" id="CHEBI:15378"/>
        <dbReference type="ChEBI" id="CHEBI:30616"/>
        <dbReference type="ChEBI" id="CHEBI:36208"/>
        <dbReference type="ChEBI" id="CHEBI:145989"/>
        <dbReference type="ChEBI" id="CHEBI:456216"/>
        <dbReference type="EC" id="2.7.1.71"/>
    </reaction>
</comment>
<keyword evidence="5 11" id="KW-0808">Transferase</keyword>
<dbReference type="GO" id="GO:0009423">
    <property type="term" value="P:chorismate biosynthetic process"/>
    <property type="evidence" value="ECO:0007669"/>
    <property type="project" value="UniProtKB-UniRule"/>
</dbReference>
<dbReference type="GO" id="GO:0004765">
    <property type="term" value="F:shikimate kinase activity"/>
    <property type="evidence" value="ECO:0007669"/>
    <property type="project" value="UniProtKB-UniRule"/>
</dbReference>
<evidence type="ECO:0000313" key="13">
    <source>
        <dbReference type="EMBL" id="RDI67439.1"/>
    </source>
</evidence>
<dbReference type="GO" id="GO:0000287">
    <property type="term" value="F:magnesium ion binding"/>
    <property type="evidence" value="ECO:0007669"/>
    <property type="project" value="UniProtKB-UniRule"/>
</dbReference>
<keyword evidence="8 11" id="KW-0067">ATP-binding</keyword>
<dbReference type="STRING" id="1210086.GCA_001613105_04420"/>
<feature type="binding site" evidence="11">
    <location>
        <position position="143"/>
    </location>
    <ligand>
        <name>substrate</name>
    </ligand>
</feature>
<dbReference type="SUPFAM" id="SSF52540">
    <property type="entry name" value="P-loop containing nucleoside triphosphate hydrolases"/>
    <property type="match status" value="1"/>
</dbReference>
<feature type="compositionally biased region" description="Basic residues" evidence="12">
    <location>
        <begin position="248"/>
        <end position="264"/>
    </location>
</feature>
<sequence length="510" mass="53447">MIVQTDPRRPCVVLVGPPGAGKSTIGRKLAKELGVELFDTDAGIEDETGRTIPEIFADDGEPEFRRIEERVVRRAILAERGVVSLGGGAVLSANTRQLLHGRTVVYLEISVAEGLRRTGASNNRPLLAGDDPSSKYRKLMHERRPLYREVASVRVRTDGRSPGRVVRNIMAKLDLEPVEPDPSTTPSRPADGEGTSRRARARRRRRARTATNKANSPSTQQETTADQNGEATPQANESTDGARESAPRRRSRRSRRGGRRHRKSTAADGTLPTTADCFPADAIVSSNGPLTGVGGPGGTPGPAAVDESGPTTQSAVASRRRRTAAVGESATTAAPTDAGRNGAAAADREQARAATSGLPDHPSSPAVTTESTAPAVANGDRRRRRRTTRASGAPGLPTAIVHSEPAHATPETPTTAESSASQDATPGTGRSRRSAVRAAGPPIVAAPSGSTSSSDRPQSSNSHPIGNGTNSPTSQGNSTATGDAAVPRSTRSNDAPVPYEHEKNRSSCHE</sequence>
<keyword evidence="11" id="KW-0963">Cytoplasm</keyword>
<dbReference type="GO" id="GO:0008652">
    <property type="term" value="P:amino acid biosynthetic process"/>
    <property type="evidence" value="ECO:0007669"/>
    <property type="project" value="UniProtKB-KW"/>
</dbReference>
<comment type="cofactor">
    <cofactor evidence="11">
        <name>Mg(2+)</name>
        <dbReference type="ChEBI" id="CHEBI:18420"/>
    </cofactor>
    <text evidence="11">Binds 1 Mg(2+) ion per subunit.</text>
</comment>
<feature type="compositionally biased region" description="Polar residues" evidence="12">
    <location>
        <begin position="448"/>
        <end position="481"/>
    </location>
</feature>
<feature type="compositionally biased region" description="Low complexity" evidence="12">
    <location>
        <begin position="333"/>
        <end position="345"/>
    </location>
</feature>
<keyword evidence="14" id="KW-1185">Reference proteome</keyword>
<evidence type="ECO:0000256" key="4">
    <source>
        <dbReference type="ARBA" id="ARBA00022605"/>
    </source>
</evidence>
<feature type="compositionally biased region" description="Low complexity" evidence="12">
    <location>
        <begin position="406"/>
        <end position="421"/>
    </location>
</feature>
<evidence type="ECO:0000256" key="11">
    <source>
        <dbReference type="HAMAP-Rule" id="MF_00109"/>
    </source>
</evidence>
<evidence type="ECO:0000256" key="7">
    <source>
        <dbReference type="ARBA" id="ARBA00022777"/>
    </source>
</evidence>
<comment type="caution">
    <text evidence="13">The sequence shown here is derived from an EMBL/GenBank/DDBJ whole genome shotgun (WGS) entry which is preliminary data.</text>
</comment>
<dbReference type="HAMAP" id="MF_00109">
    <property type="entry name" value="Shikimate_kinase"/>
    <property type="match status" value="1"/>
</dbReference>
<keyword evidence="7 11" id="KW-0418">Kinase</keyword>
<keyword evidence="6 11" id="KW-0547">Nucleotide-binding</keyword>
<feature type="binding site" evidence="11">
    <location>
        <position position="160"/>
    </location>
    <ligand>
        <name>ATP</name>
        <dbReference type="ChEBI" id="CHEBI:30616"/>
    </ligand>
</feature>
<evidence type="ECO:0000256" key="5">
    <source>
        <dbReference type="ARBA" id="ARBA00022679"/>
    </source>
</evidence>
<dbReference type="GO" id="GO:0005829">
    <property type="term" value="C:cytosol"/>
    <property type="evidence" value="ECO:0007669"/>
    <property type="project" value="TreeGrafter"/>
</dbReference>
<reference evidence="13 14" key="1">
    <citation type="submission" date="2018-07" db="EMBL/GenBank/DDBJ databases">
        <title>Genomic Encyclopedia of Type Strains, Phase IV (KMG-IV): sequencing the most valuable type-strain genomes for metagenomic binning, comparative biology and taxonomic classification.</title>
        <authorList>
            <person name="Goeker M."/>
        </authorList>
    </citation>
    <scope>NUCLEOTIDE SEQUENCE [LARGE SCALE GENOMIC DNA]</scope>
    <source>
        <strain evidence="13 14">DSM 44290</strain>
    </source>
</reference>
<keyword evidence="11" id="KW-0460">Magnesium</keyword>
<comment type="pathway">
    <text evidence="1 11">Metabolic intermediate biosynthesis; chorismate biosynthesis; chorismate from D-erythrose 4-phosphate and phosphoenolpyruvate: step 5/7.</text>
</comment>
<dbReference type="InterPro" id="IPR027417">
    <property type="entry name" value="P-loop_NTPase"/>
</dbReference>
<feature type="binding site" evidence="11">
    <location>
        <position position="23"/>
    </location>
    <ligand>
        <name>Mg(2+)</name>
        <dbReference type="ChEBI" id="CHEBI:18420"/>
    </ligand>
</feature>
<dbReference type="PRINTS" id="PR01100">
    <property type="entry name" value="SHIKIMTKNASE"/>
</dbReference>
<comment type="subcellular location">
    <subcellularLocation>
        <location evidence="11">Cytoplasm</location>
    </subcellularLocation>
</comment>
<feature type="compositionally biased region" description="Basic residues" evidence="12">
    <location>
        <begin position="197"/>
        <end position="208"/>
    </location>
</feature>
<feature type="region of interest" description="Disordered" evidence="12">
    <location>
        <begin position="165"/>
        <end position="510"/>
    </location>
</feature>
<dbReference type="InterPro" id="IPR031322">
    <property type="entry name" value="Shikimate/glucono_kinase"/>
</dbReference>
<evidence type="ECO:0000313" key="14">
    <source>
        <dbReference type="Proteomes" id="UP000254869"/>
    </source>
</evidence>
<keyword evidence="11" id="KW-0479">Metal-binding</keyword>
<feature type="binding site" evidence="11">
    <location>
        <position position="65"/>
    </location>
    <ligand>
        <name>substrate</name>
    </ligand>
</feature>
<accession>A0A370I9N6</accession>